<sequence>MKTTQKCLDYNNGLILPDIDNMCQWSMPK</sequence>
<proteinExistence type="predicted"/>
<organism evidence="1 2">
    <name type="scientific">Rotaria socialis</name>
    <dbReference type="NCBI Taxonomy" id="392032"/>
    <lineage>
        <taxon>Eukaryota</taxon>
        <taxon>Metazoa</taxon>
        <taxon>Spiralia</taxon>
        <taxon>Gnathifera</taxon>
        <taxon>Rotifera</taxon>
        <taxon>Eurotatoria</taxon>
        <taxon>Bdelloidea</taxon>
        <taxon>Philodinida</taxon>
        <taxon>Philodinidae</taxon>
        <taxon>Rotaria</taxon>
    </lineage>
</organism>
<dbReference type="Proteomes" id="UP000663873">
    <property type="component" value="Unassembled WGS sequence"/>
</dbReference>
<keyword evidence="2" id="KW-1185">Reference proteome</keyword>
<reference evidence="1" key="1">
    <citation type="submission" date="2021-02" db="EMBL/GenBank/DDBJ databases">
        <authorList>
            <person name="Nowell W R."/>
        </authorList>
    </citation>
    <scope>NUCLEOTIDE SEQUENCE</scope>
</reference>
<accession>A0A821GZU2</accession>
<protein>
    <submittedName>
        <fullName evidence="1">Uncharacterized protein</fullName>
    </submittedName>
</protein>
<evidence type="ECO:0000313" key="2">
    <source>
        <dbReference type="Proteomes" id="UP000663873"/>
    </source>
</evidence>
<name>A0A821GZU2_9BILA</name>
<feature type="non-terminal residue" evidence="1">
    <location>
        <position position="29"/>
    </location>
</feature>
<dbReference type="AlphaFoldDB" id="A0A821GZU2"/>
<dbReference type="EMBL" id="CAJOBP010032202">
    <property type="protein sequence ID" value="CAF4675490.1"/>
    <property type="molecule type" value="Genomic_DNA"/>
</dbReference>
<gene>
    <name evidence="1" type="ORF">UJA718_LOCUS34969</name>
</gene>
<comment type="caution">
    <text evidence="1">The sequence shown here is derived from an EMBL/GenBank/DDBJ whole genome shotgun (WGS) entry which is preliminary data.</text>
</comment>
<evidence type="ECO:0000313" key="1">
    <source>
        <dbReference type="EMBL" id="CAF4675490.1"/>
    </source>
</evidence>